<feature type="signal peptide" evidence="1">
    <location>
        <begin position="1"/>
        <end position="19"/>
    </location>
</feature>
<keyword evidence="4" id="KW-1185">Reference proteome</keyword>
<feature type="domain" description="Glucose/Sorbosone dehydrogenase" evidence="2">
    <location>
        <begin position="52"/>
        <end position="383"/>
    </location>
</feature>
<dbReference type="PANTHER" id="PTHR19328:SF75">
    <property type="entry name" value="ALDOSE SUGAR DEHYDROGENASE YLII"/>
    <property type="match status" value="1"/>
</dbReference>
<proteinExistence type="predicted"/>
<dbReference type="InterPro" id="IPR011042">
    <property type="entry name" value="6-blade_b-propeller_TolB-like"/>
</dbReference>
<dbReference type="Proteomes" id="UP001595378">
    <property type="component" value="Unassembled WGS sequence"/>
</dbReference>
<keyword evidence="1" id="KW-0732">Signal</keyword>
<evidence type="ECO:0000313" key="3">
    <source>
        <dbReference type="EMBL" id="MFC3100873.1"/>
    </source>
</evidence>
<dbReference type="Gene3D" id="2.120.10.30">
    <property type="entry name" value="TolB, C-terminal domain"/>
    <property type="match status" value="1"/>
</dbReference>
<evidence type="ECO:0000259" key="2">
    <source>
        <dbReference type="Pfam" id="PF07995"/>
    </source>
</evidence>
<dbReference type="EC" id="1.1.5.-" evidence="3"/>
<sequence length="389" mass="40958">MSLALFPVALFAASCGAPAMGDSVAVAQTVAGQPVELEAGSPFAATAHIGLTEGWAIAVEPGTGNLLITEKGGTAKYYNPATGTVLPVNGLPEVGYGGQGGLGDVAFAPDYAQSGTIYLSWAQSAGGDARRAVAARGQLSCDGAACTISGLTEIWRQEPATNAFGHFSHKFAFSPDGRHLFLSSGDRMQPGLPQQLDNNLGKVLRLNLDGTPAAGNPFAAQGSPADQIWSYGQRNLLGLQFDLDGNLWDLEHGPRGGDELNLVEPGNNYGWPTRSYGINYNGDPIPDHTPDDGFVKPAIYWNPVIAPGDMLFYRGEMFPAWRGQALIAAMGSVTSIVRVSVDAASNSATEEARYKFPVRLRDIAEAADGSLWLVEDGPRGRLLHVTAAD</sequence>
<dbReference type="RefSeq" id="WP_336919926.1">
    <property type="nucleotide sequence ID" value="NZ_JBANRN010000013.1"/>
</dbReference>
<name>A0ABV7EG65_9SPHN</name>
<feature type="chain" id="PRO_5046594818" evidence="1">
    <location>
        <begin position="20"/>
        <end position="389"/>
    </location>
</feature>
<dbReference type="InterPro" id="IPR012938">
    <property type="entry name" value="Glc/Sorbosone_DH"/>
</dbReference>
<protein>
    <submittedName>
        <fullName evidence="3">PQQ-dependent sugar dehydrogenase</fullName>
        <ecNumber evidence="3">1.1.5.-</ecNumber>
    </submittedName>
</protein>
<dbReference type="GO" id="GO:0016491">
    <property type="term" value="F:oxidoreductase activity"/>
    <property type="evidence" value="ECO:0007669"/>
    <property type="project" value="UniProtKB-KW"/>
</dbReference>
<organism evidence="3 4">
    <name type="scientific">Alteraurantiacibacter lauratis</name>
    <dbReference type="NCBI Taxonomy" id="2054627"/>
    <lineage>
        <taxon>Bacteria</taxon>
        <taxon>Pseudomonadati</taxon>
        <taxon>Pseudomonadota</taxon>
        <taxon>Alphaproteobacteria</taxon>
        <taxon>Sphingomonadales</taxon>
        <taxon>Erythrobacteraceae</taxon>
        <taxon>Alteraurantiacibacter</taxon>
    </lineage>
</organism>
<gene>
    <name evidence="3" type="ORF">ACFODK_08235</name>
</gene>
<keyword evidence="3" id="KW-0560">Oxidoreductase</keyword>
<dbReference type="SUPFAM" id="SSF50952">
    <property type="entry name" value="Soluble quinoprotein glucose dehydrogenase"/>
    <property type="match status" value="1"/>
</dbReference>
<dbReference type="InterPro" id="IPR011041">
    <property type="entry name" value="Quinoprot_gluc/sorb_DH_b-prop"/>
</dbReference>
<dbReference type="PANTHER" id="PTHR19328">
    <property type="entry name" value="HEDGEHOG-INTERACTING PROTEIN"/>
    <property type="match status" value="1"/>
</dbReference>
<accession>A0ABV7EG65</accession>
<dbReference type="EMBL" id="JBHRSU010000028">
    <property type="protein sequence ID" value="MFC3100873.1"/>
    <property type="molecule type" value="Genomic_DNA"/>
</dbReference>
<dbReference type="Pfam" id="PF07995">
    <property type="entry name" value="GSDH"/>
    <property type="match status" value="1"/>
</dbReference>
<reference evidence="4" key="1">
    <citation type="journal article" date="2019" name="Int. J. Syst. Evol. Microbiol.">
        <title>The Global Catalogue of Microorganisms (GCM) 10K type strain sequencing project: providing services to taxonomists for standard genome sequencing and annotation.</title>
        <authorList>
            <consortium name="The Broad Institute Genomics Platform"/>
            <consortium name="The Broad Institute Genome Sequencing Center for Infectious Disease"/>
            <person name="Wu L."/>
            <person name="Ma J."/>
        </authorList>
    </citation>
    <scope>NUCLEOTIDE SEQUENCE [LARGE SCALE GENOMIC DNA]</scope>
    <source>
        <strain evidence="4">KCTC 52606</strain>
    </source>
</reference>
<comment type="caution">
    <text evidence="3">The sequence shown here is derived from an EMBL/GenBank/DDBJ whole genome shotgun (WGS) entry which is preliminary data.</text>
</comment>
<evidence type="ECO:0000313" key="4">
    <source>
        <dbReference type="Proteomes" id="UP001595378"/>
    </source>
</evidence>
<evidence type="ECO:0000256" key="1">
    <source>
        <dbReference type="SAM" id="SignalP"/>
    </source>
</evidence>